<evidence type="ECO:0000313" key="2">
    <source>
        <dbReference type="EMBL" id="GCE14078.1"/>
    </source>
</evidence>
<evidence type="ECO:0000256" key="1">
    <source>
        <dbReference type="SAM" id="MobiDB-lite"/>
    </source>
</evidence>
<proteinExistence type="predicted"/>
<organism evidence="2 3">
    <name type="scientific">Tengunoibacter tsumagoiensis</name>
    <dbReference type="NCBI Taxonomy" id="2014871"/>
    <lineage>
        <taxon>Bacteria</taxon>
        <taxon>Bacillati</taxon>
        <taxon>Chloroflexota</taxon>
        <taxon>Ktedonobacteria</taxon>
        <taxon>Ktedonobacterales</taxon>
        <taxon>Dictyobacteraceae</taxon>
        <taxon>Tengunoibacter</taxon>
    </lineage>
</organism>
<dbReference type="EMBL" id="BIFR01000001">
    <property type="protein sequence ID" value="GCE14078.1"/>
    <property type="molecule type" value="Genomic_DNA"/>
</dbReference>
<evidence type="ECO:0000313" key="3">
    <source>
        <dbReference type="Proteomes" id="UP000287352"/>
    </source>
</evidence>
<feature type="region of interest" description="Disordered" evidence="1">
    <location>
        <begin position="1"/>
        <end position="57"/>
    </location>
</feature>
<sequence length="57" mass="6399">MGVTDAQGFPKQHKKRRKTFLGYRTSDSVKAMTPKRTLTGRIAPSFRPGNAESHPKK</sequence>
<accession>A0A402A4K7</accession>
<dbReference type="Proteomes" id="UP000287352">
    <property type="component" value="Unassembled WGS sequence"/>
</dbReference>
<dbReference type="AlphaFoldDB" id="A0A402A4K7"/>
<name>A0A402A4K7_9CHLR</name>
<reference evidence="3" key="1">
    <citation type="submission" date="2018-12" db="EMBL/GenBank/DDBJ databases">
        <title>Tengunoibacter tsumagoiensis gen. nov., sp. nov., Dictyobacter kobayashii sp. nov., D. alpinus sp. nov., and D. joshuensis sp. nov. and description of Dictyobacteraceae fam. nov. within the order Ktedonobacterales isolated from Tengu-no-mugimeshi.</title>
        <authorList>
            <person name="Wang C.M."/>
            <person name="Zheng Y."/>
            <person name="Sakai Y."/>
            <person name="Toyoda A."/>
            <person name="Minakuchi Y."/>
            <person name="Abe K."/>
            <person name="Yokota A."/>
            <person name="Yabe S."/>
        </authorList>
    </citation>
    <scope>NUCLEOTIDE SEQUENCE [LARGE SCALE GENOMIC DNA]</scope>
    <source>
        <strain evidence="3">Uno3</strain>
    </source>
</reference>
<comment type="caution">
    <text evidence="2">The sequence shown here is derived from an EMBL/GenBank/DDBJ whole genome shotgun (WGS) entry which is preliminary data.</text>
</comment>
<keyword evidence="3" id="KW-1185">Reference proteome</keyword>
<protein>
    <submittedName>
        <fullName evidence="2">Uncharacterized protein</fullName>
    </submittedName>
</protein>
<gene>
    <name evidence="2" type="ORF">KTT_39370</name>
</gene>